<gene>
    <name evidence="2" type="ORF">A0H81_06289</name>
</gene>
<comment type="caution">
    <text evidence="2">The sequence shown here is derived from an EMBL/GenBank/DDBJ whole genome shotgun (WGS) entry which is preliminary data.</text>
</comment>
<dbReference type="EMBL" id="LUGG01000006">
    <property type="protein sequence ID" value="OBZ74031.1"/>
    <property type="molecule type" value="Genomic_DNA"/>
</dbReference>
<feature type="chain" id="PRO_5008889035" evidence="1">
    <location>
        <begin position="34"/>
        <end position="112"/>
    </location>
</feature>
<evidence type="ECO:0000313" key="3">
    <source>
        <dbReference type="Proteomes" id="UP000092993"/>
    </source>
</evidence>
<keyword evidence="3" id="KW-1185">Reference proteome</keyword>
<reference evidence="2 3" key="1">
    <citation type="submission" date="2016-03" db="EMBL/GenBank/DDBJ databases">
        <title>Whole genome sequencing of Grifola frondosa 9006-11.</title>
        <authorList>
            <person name="Min B."/>
            <person name="Park H."/>
            <person name="Kim J.-G."/>
            <person name="Cho H."/>
            <person name="Oh Y.-L."/>
            <person name="Kong W.-S."/>
            <person name="Choi I.-G."/>
        </authorList>
    </citation>
    <scope>NUCLEOTIDE SEQUENCE [LARGE SCALE GENOMIC DNA]</scope>
    <source>
        <strain evidence="2 3">9006-11</strain>
    </source>
</reference>
<evidence type="ECO:0000256" key="1">
    <source>
        <dbReference type="SAM" id="SignalP"/>
    </source>
</evidence>
<feature type="signal peptide" evidence="1">
    <location>
        <begin position="1"/>
        <end position="33"/>
    </location>
</feature>
<evidence type="ECO:0000313" key="2">
    <source>
        <dbReference type="EMBL" id="OBZ74031.1"/>
    </source>
</evidence>
<dbReference type="Proteomes" id="UP000092993">
    <property type="component" value="Unassembled WGS sequence"/>
</dbReference>
<protein>
    <submittedName>
        <fullName evidence="2">Uncharacterized protein</fullName>
    </submittedName>
</protein>
<keyword evidence="1" id="KW-0732">Signal</keyword>
<name>A0A1C7MAV3_GRIFR</name>
<organism evidence="2 3">
    <name type="scientific">Grifola frondosa</name>
    <name type="common">Maitake</name>
    <name type="synonym">Polyporus frondosus</name>
    <dbReference type="NCBI Taxonomy" id="5627"/>
    <lineage>
        <taxon>Eukaryota</taxon>
        <taxon>Fungi</taxon>
        <taxon>Dikarya</taxon>
        <taxon>Basidiomycota</taxon>
        <taxon>Agaricomycotina</taxon>
        <taxon>Agaricomycetes</taxon>
        <taxon>Polyporales</taxon>
        <taxon>Grifolaceae</taxon>
        <taxon>Grifola</taxon>
    </lineage>
</organism>
<proteinExistence type="predicted"/>
<accession>A0A1C7MAV3</accession>
<dbReference type="AlphaFoldDB" id="A0A1C7MAV3"/>
<sequence length="112" mass="12453">MRHLPGTDRSQCGARARVLGVTLLLRLVRPVESSLGIPHSLWSLSAQRRISRPFSIMDRRLHYRSLECTPLASSDVNDISSQFRGGRRAVVLLGEAGCSSVDSMEKFVPITY</sequence>